<proteinExistence type="predicted"/>
<dbReference type="AlphaFoldDB" id="A0A3L8Q1B9"/>
<keyword evidence="4" id="KW-1185">Reference proteome</keyword>
<name>A0A3L8Q1B9_9GAMM</name>
<reference evidence="3 4" key="1">
    <citation type="submission" date="2018-09" db="EMBL/GenBank/DDBJ databases">
        <title>Phylogeny of the Shewanellaceae, and recommendation for two new genera, Pseudoshewanella and Parashewanella.</title>
        <authorList>
            <person name="Wang G."/>
        </authorList>
    </citation>
    <scope>NUCLEOTIDE SEQUENCE [LARGE SCALE GENOMIC DNA]</scope>
    <source>
        <strain evidence="3 4">C51</strain>
    </source>
</reference>
<evidence type="ECO:0000313" key="4">
    <source>
        <dbReference type="Proteomes" id="UP000281474"/>
    </source>
</evidence>
<protein>
    <submittedName>
        <fullName evidence="3">Uncharacterized protein</fullName>
    </submittedName>
</protein>
<dbReference type="EMBL" id="QZEI01000014">
    <property type="protein sequence ID" value="RLV60513.1"/>
    <property type="molecule type" value="Genomic_DNA"/>
</dbReference>
<sequence>MSATIQGTLRSSPDYNSTELDAYPFRHSPEAIKSRPVQDGVQMQKEALSSEDSPHPHPSAMFTTNLQRVRVNRLSARDVVRHNNIRPLKAANFAVQQNRHAQELQKKLGELTNQRSKLTKRNGRTDGRLSAINHQINETVRKLQEAQATVKFLNNR</sequence>
<dbReference type="OrthoDB" id="9963737at2"/>
<dbReference type="RefSeq" id="WP_121838120.1">
    <property type="nucleotide sequence ID" value="NZ_ML014763.1"/>
</dbReference>
<feature type="compositionally biased region" description="Polar residues" evidence="2">
    <location>
        <begin position="1"/>
        <end position="19"/>
    </location>
</feature>
<evidence type="ECO:0000313" key="3">
    <source>
        <dbReference type="EMBL" id="RLV60513.1"/>
    </source>
</evidence>
<keyword evidence="1" id="KW-0175">Coiled coil</keyword>
<comment type="caution">
    <text evidence="3">The sequence shown here is derived from an EMBL/GenBank/DDBJ whole genome shotgun (WGS) entry which is preliminary data.</text>
</comment>
<accession>A0A3L8Q1B9</accession>
<evidence type="ECO:0000256" key="1">
    <source>
        <dbReference type="SAM" id="Coils"/>
    </source>
</evidence>
<evidence type="ECO:0000256" key="2">
    <source>
        <dbReference type="SAM" id="MobiDB-lite"/>
    </source>
</evidence>
<feature type="region of interest" description="Disordered" evidence="2">
    <location>
        <begin position="1"/>
        <end position="61"/>
    </location>
</feature>
<feature type="coiled-coil region" evidence="1">
    <location>
        <begin position="94"/>
        <end position="156"/>
    </location>
</feature>
<gene>
    <name evidence="3" type="ORF">D5018_06085</name>
</gene>
<dbReference type="Proteomes" id="UP000281474">
    <property type="component" value="Unassembled WGS sequence"/>
</dbReference>
<organism evidence="3 4">
    <name type="scientific">Parashewanella curva</name>
    <dbReference type="NCBI Taxonomy" id="2338552"/>
    <lineage>
        <taxon>Bacteria</taxon>
        <taxon>Pseudomonadati</taxon>
        <taxon>Pseudomonadota</taxon>
        <taxon>Gammaproteobacteria</taxon>
        <taxon>Alteromonadales</taxon>
        <taxon>Shewanellaceae</taxon>
        <taxon>Parashewanella</taxon>
    </lineage>
</organism>